<organism evidence="1 2">
    <name type="scientific">Extremus antarcticus</name>
    <dbReference type="NCBI Taxonomy" id="702011"/>
    <lineage>
        <taxon>Eukaryota</taxon>
        <taxon>Fungi</taxon>
        <taxon>Dikarya</taxon>
        <taxon>Ascomycota</taxon>
        <taxon>Pezizomycotina</taxon>
        <taxon>Dothideomycetes</taxon>
        <taxon>Dothideomycetidae</taxon>
        <taxon>Mycosphaerellales</taxon>
        <taxon>Extremaceae</taxon>
        <taxon>Extremus</taxon>
    </lineage>
</organism>
<name>A0AAJ0D5M8_9PEZI</name>
<evidence type="ECO:0000313" key="2">
    <source>
        <dbReference type="Proteomes" id="UP001271007"/>
    </source>
</evidence>
<keyword evidence="2" id="KW-1185">Reference proteome</keyword>
<sequence length="341" mass="37786">MAKELANRKMAIEDNTAVVANSLKCDAEDIKLLSNKAMCKKELRTLSAGLKMMKKLAKGRLPSELIVHIFEATVLIRLPELRVLSASDMTKATSSLLRGLSSSDANTLRPSAAVAISQTCCVQLNVLYRHPDLSSHPYPSEPSIAVFPTWYPTLALKLCHIRLYHNLRTESDGRLVHPAQLRNCMNGITSVVRKMPTLKTITFQLRNTLLDGPPKPVQFGFQDNRIDFTVDPYSTYLDRAGVEAGGQSAPGGGYMVYHQPTYRQVLLDLVTRIKNNGPKYGTTFILDVFDKDGVVRKGEEVEVKGTKAEMLAKIFEGLGTETSTSLKMKMAEKEVLEVVKD</sequence>
<protein>
    <submittedName>
        <fullName evidence="1">Uncharacterized protein</fullName>
    </submittedName>
</protein>
<gene>
    <name evidence="1" type="ORF">LTR09_012007</name>
</gene>
<evidence type="ECO:0000313" key="1">
    <source>
        <dbReference type="EMBL" id="KAK3046518.1"/>
    </source>
</evidence>
<dbReference type="AlphaFoldDB" id="A0AAJ0D5M8"/>
<dbReference type="EMBL" id="JAWDJX010000089">
    <property type="protein sequence ID" value="KAK3046518.1"/>
    <property type="molecule type" value="Genomic_DNA"/>
</dbReference>
<accession>A0AAJ0D5M8</accession>
<dbReference type="Proteomes" id="UP001271007">
    <property type="component" value="Unassembled WGS sequence"/>
</dbReference>
<proteinExistence type="predicted"/>
<reference evidence="1" key="1">
    <citation type="submission" date="2023-04" db="EMBL/GenBank/DDBJ databases">
        <title>Black Yeasts Isolated from many extreme environments.</title>
        <authorList>
            <person name="Coleine C."/>
            <person name="Stajich J.E."/>
            <person name="Selbmann L."/>
        </authorList>
    </citation>
    <scope>NUCLEOTIDE SEQUENCE</scope>
    <source>
        <strain evidence="1">CCFEE 5312</strain>
    </source>
</reference>
<comment type="caution">
    <text evidence="1">The sequence shown here is derived from an EMBL/GenBank/DDBJ whole genome shotgun (WGS) entry which is preliminary data.</text>
</comment>